<keyword evidence="3" id="KW-0813">Transport</keyword>
<organism evidence="11 12">
    <name type="scientific">Neocallimastix californiae</name>
    <dbReference type="NCBI Taxonomy" id="1754190"/>
    <lineage>
        <taxon>Eukaryota</taxon>
        <taxon>Fungi</taxon>
        <taxon>Fungi incertae sedis</taxon>
        <taxon>Chytridiomycota</taxon>
        <taxon>Chytridiomycota incertae sedis</taxon>
        <taxon>Neocallimastigomycetes</taxon>
        <taxon>Neocallimastigales</taxon>
        <taxon>Neocallimastigaceae</taxon>
        <taxon>Neocallimastix</taxon>
    </lineage>
</organism>
<feature type="transmembrane region" description="Helical" evidence="9">
    <location>
        <begin position="49"/>
        <end position="75"/>
    </location>
</feature>
<reference evidence="11 12" key="1">
    <citation type="submission" date="2016-08" db="EMBL/GenBank/DDBJ databases">
        <title>A Parts List for Fungal Cellulosomes Revealed by Comparative Genomics.</title>
        <authorList>
            <consortium name="DOE Joint Genome Institute"/>
            <person name="Haitjema C.H."/>
            <person name="Gilmore S.P."/>
            <person name="Henske J.K."/>
            <person name="Solomon K.V."/>
            <person name="De Groot R."/>
            <person name="Kuo A."/>
            <person name="Mondo S.J."/>
            <person name="Salamov A.A."/>
            <person name="Labutti K."/>
            <person name="Zhao Z."/>
            <person name="Chiniquy J."/>
            <person name="Barry K."/>
            <person name="Brewer H.M."/>
            <person name="Purvine S.O."/>
            <person name="Wright A.T."/>
            <person name="Boxma B."/>
            <person name="Van Alen T."/>
            <person name="Hackstein J.H."/>
            <person name="Baker S.E."/>
            <person name="Grigoriev I.V."/>
            <person name="O'Malley M.A."/>
        </authorList>
    </citation>
    <scope>NUCLEOTIDE SEQUENCE [LARGE SCALE GENOMIC DNA]</scope>
    <source>
        <strain evidence="11 12">G1</strain>
    </source>
</reference>
<dbReference type="PROSITE" id="PS50850">
    <property type="entry name" value="MFS"/>
    <property type="match status" value="1"/>
</dbReference>
<evidence type="ECO:0000313" key="12">
    <source>
        <dbReference type="Proteomes" id="UP000193920"/>
    </source>
</evidence>
<keyword evidence="5 9" id="KW-0812">Transmembrane</keyword>
<dbReference type="FunFam" id="1.20.1720.10:FF:000013">
    <property type="entry name" value="Related to multidrug resistance proteins"/>
    <property type="match status" value="1"/>
</dbReference>
<feature type="transmembrane region" description="Helical" evidence="9">
    <location>
        <begin position="311"/>
        <end position="331"/>
    </location>
</feature>
<evidence type="ECO:0000259" key="10">
    <source>
        <dbReference type="PROSITE" id="PS50850"/>
    </source>
</evidence>
<name>A0A1Y2F9I2_9FUNG</name>
<comment type="similarity">
    <text evidence="2">Belongs to the major facilitator superfamily.</text>
</comment>
<feature type="transmembrane region" description="Helical" evidence="9">
    <location>
        <begin position="406"/>
        <end position="425"/>
    </location>
</feature>
<evidence type="ECO:0000256" key="8">
    <source>
        <dbReference type="SAM" id="MobiDB-lite"/>
    </source>
</evidence>
<proteinExistence type="inferred from homology"/>
<feature type="transmembrane region" description="Helical" evidence="9">
    <location>
        <begin position="504"/>
        <end position="523"/>
    </location>
</feature>
<dbReference type="STRING" id="1754190.A0A1Y2F9I2"/>
<keyword evidence="4" id="KW-1003">Cell membrane</keyword>
<evidence type="ECO:0000256" key="1">
    <source>
        <dbReference type="ARBA" id="ARBA00004651"/>
    </source>
</evidence>
<dbReference type="InterPro" id="IPR011701">
    <property type="entry name" value="MFS"/>
</dbReference>
<feature type="transmembrane region" description="Helical" evidence="9">
    <location>
        <begin position="445"/>
        <end position="463"/>
    </location>
</feature>
<feature type="transmembrane region" description="Helical" evidence="9">
    <location>
        <begin position="351"/>
        <end position="369"/>
    </location>
</feature>
<dbReference type="InterPro" id="IPR020846">
    <property type="entry name" value="MFS_dom"/>
</dbReference>
<dbReference type="AlphaFoldDB" id="A0A1Y2F9I2"/>
<sequence length="592" mass="65716">MEEISNVDQNILKDNPMNSENKEQHIETAKETLKKSIDAVNVELSKTRFFLVILALIVSLAMSSLDISIVSTALPTISDQFNSKDEYTWVITAYMLGNTSFQPMFGKFADIFGRRPVMIFALVLFASTSAICGAAQNIKMLITARGFQGIAGGGILGMTNIIIADIVPLRQRSMYMGVVGAVFAFTSVIGPLIGGLFTEYISWRWAFYINVPIGVIAVIVIALFVNIPTPPETFLEKFLKIDFLGTFLLVVSVVSLLLGLSWGGSKYSWSSLTIILLFVGFSIGFIIYLLVEWKVAKEPLTPFQIFKNRNVGLSCLISFTLGIAFLGFTNTVSLLYQDGRKISAVMAGLRLVPQSVSISVGNIGSGYLIGKYGYVERYMRIGGFFLIIGSYLVTLFGTNFKYIYEFFILIVYGMSVGLLLQNTVIITQQSAPKKFLAIGTTLNNFFRLIGGVFGVTLVGTIIANKFPAYYQEQYPNDIVTVNDVHKVIDGEIYYTKAIQTSYRFILIPSSIITFIFTLFYGFVPGIGNRKKELEMNEKKLKEMEAKPKEIEININNDNNNNNNSSNDTIDISNDDSKITDLSLNSSDITEKN</sequence>
<dbReference type="GO" id="GO:0005886">
    <property type="term" value="C:plasma membrane"/>
    <property type="evidence" value="ECO:0007669"/>
    <property type="project" value="UniProtKB-SubCell"/>
</dbReference>
<keyword evidence="12" id="KW-1185">Reference proteome</keyword>
<keyword evidence="7 9" id="KW-0472">Membrane</keyword>
<dbReference type="OrthoDB" id="2147446at2759"/>
<dbReference type="Proteomes" id="UP000193920">
    <property type="component" value="Unassembled WGS sequence"/>
</dbReference>
<dbReference type="EMBL" id="MCOG01000012">
    <property type="protein sequence ID" value="ORY80568.1"/>
    <property type="molecule type" value="Genomic_DNA"/>
</dbReference>
<feature type="transmembrane region" description="Helical" evidence="9">
    <location>
        <begin position="205"/>
        <end position="227"/>
    </location>
</feature>
<comment type="subcellular location">
    <subcellularLocation>
        <location evidence="1">Cell membrane</location>
        <topology evidence="1">Multi-pass membrane protein</topology>
    </subcellularLocation>
</comment>
<dbReference type="SUPFAM" id="SSF103473">
    <property type="entry name" value="MFS general substrate transporter"/>
    <property type="match status" value="1"/>
</dbReference>
<feature type="transmembrane region" description="Helical" evidence="9">
    <location>
        <begin position="117"/>
        <end position="138"/>
    </location>
</feature>
<dbReference type="Gene3D" id="1.20.1720.10">
    <property type="entry name" value="Multidrug resistance protein D"/>
    <property type="match status" value="1"/>
</dbReference>
<dbReference type="Gene3D" id="1.20.1250.20">
    <property type="entry name" value="MFS general substrate transporter like domains"/>
    <property type="match status" value="1"/>
</dbReference>
<dbReference type="InterPro" id="IPR036259">
    <property type="entry name" value="MFS_trans_sf"/>
</dbReference>
<dbReference type="CDD" id="cd17502">
    <property type="entry name" value="MFS_Azr1_MDR_like"/>
    <property type="match status" value="1"/>
</dbReference>
<feature type="transmembrane region" description="Helical" evidence="9">
    <location>
        <begin position="381"/>
        <end position="400"/>
    </location>
</feature>
<evidence type="ECO:0000313" key="11">
    <source>
        <dbReference type="EMBL" id="ORY80568.1"/>
    </source>
</evidence>
<gene>
    <name evidence="11" type="ORF">LY90DRAFT_28813</name>
</gene>
<feature type="transmembrane region" description="Helical" evidence="9">
    <location>
        <begin position="239"/>
        <end position="263"/>
    </location>
</feature>
<evidence type="ECO:0000256" key="9">
    <source>
        <dbReference type="SAM" id="Phobius"/>
    </source>
</evidence>
<dbReference type="InterPro" id="IPR004638">
    <property type="entry name" value="EmrB-like"/>
</dbReference>
<dbReference type="NCBIfam" id="TIGR00711">
    <property type="entry name" value="efflux_EmrB"/>
    <property type="match status" value="1"/>
</dbReference>
<feature type="transmembrane region" description="Helical" evidence="9">
    <location>
        <begin position="174"/>
        <end position="193"/>
    </location>
</feature>
<dbReference type="PRINTS" id="PR01036">
    <property type="entry name" value="TCRTETB"/>
</dbReference>
<evidence type="ECO:0000256" key="2">
    <source>
        <dbReference type="ARBA" id="ARBA00008335"/>
    </source>
</evidence>
<evidence type="ECO:0000256" key="3">
    <source>
        <dbReference type="ARBA" id="ARBA00022448"/>
    </source>
</evidence>
<dbReference type="PANTHER" id="PTHR23501:SF191">
    <property type="entry name" value="VACUOLAR BASIC AMINO ACID TRANSPORTER 4"/>
    <property type="match status" value="1"/>
</dbReference>
<feature type="transmembrane region" description="Helical" evidence="9">
    <location>
        <begin position="87"/>
        <end position="105"/>
    </location>
</feature>
<feature type="transmembrane region" description="Helical" evidence="9">
    <location>
        <begin position="269"/>
        <end position="291"/>
    </location>
</feature>
<evidence type="ECO:0000256" key="5">
    <source>
        <dbReference type="ARBA" id="ARBA00022692"/>
    </source>
</evidence>
<accession>A0A1Y2F9I2</accession>
<evidence type="ECO:0000256" key="4">
    <source>
        <dbReference type="ARBA" id="ARBA00022475"/>
    </source>
</evidence>
<dbReference type="GO" id="GO:0022857">
    <property type="term" value="F:transmembrane transporter activity"/>
    <property type="evidence" value="ECO:0007669"/>
    <property type="project" value="InterPro"/>
</dbReference>
<comment type="caution">
    <text evidence="11">The sequence shown here is derived from an EMBL/GenBank/DDBJ whole genome shotgun (WGS) entry which is preliminary data.</text>
</comment>
<evidence type="ECO:0000256" key="7">
    <source>
        <dbReference type="ARBA" id="ARBA00023136"/>
    </source>
</evidence>
<evidence type="ECO:0000256" key="6">
    <source>
        <dbReference type="ARBA" id="ARBA00022989"/>
    </source>
</evidence>
<feature type="region of interest" description="Disordered" evidence="8">
    <location>
        <begin position="1"/>
        <end position="23"/>
    </location>
</feature>
<feature type="transmembrane region" description="Helical" evidence="9">
    <location>
        <begin position="150"/>
        <end position="167"/>
    </location>
</feature>
<dbReference type="Pfam" id="PF07690">
    <property type="entry name" value="MFS_1"/>
    <property type="match status" value="1"/>
</dbReference>
<protein>
    <submittedName>
        <fullName evidence="11">MFS general substrate transporter</fullName>
    </submittedName>
</protein>
<dbReference type="PANTHER" id="PTHR23501">
    <property type="entry name" value="MAJOR FACILITATOR SUPERFAMILY"/>
    <property type="match status" value="1"/>
</dbReference>
<feature type="domain" description="Major facilitator superfamily (MFS) profile" evidence="10">
    <location>
        <begin position="52"/>
        <end position="525"/>
    </location>
</feature>
<keyword evidence="6 9" id="KW-1133">Transmembrane helix</keyword>